<dbReference type="RefSeq" id="WP_062090287.1">
    <property type="nucleotide sequence ID" value="NZ_FCOK02000050.1"/>
</dbReference>
<evidence type="ECO:0000313" key="1">
    <source>
        <dbReference type="EMBL" id="SAL55632.1"/>
    </source>
</evidence>
<protein>
    <submittedName>
        <fullName evidence="1">Uncharacterized protein</fullName>
    </submittedName>
</protein>
<gene>
    <name evidence="1" type="ORF">AWB69_05973</name>
</gene>
<evidence type="ECO:0000313" key="2">
    <source>
        <dbReference type="Proteomes" id="UP000054683"/>
    </source>
</evidence>
<reference evidence="1 2" key="1">
    <citation type="submission" date="2016-01" db="EMBL/GenBank/DDBJ databases">
        <authorList>
            <person name="Oliw E.H."/>
        </authorList>
    </citation>
    <scope>NUCLEOTIDE SEQUENCE [LARGE SCALE GENOMIC DNA]</scope>
    <source>
        <strain evidence="1">LMG 27134</strain>
    </source>
</reference>
<accession>A0A158IG79</accession>
<name>A0A158IG79_9BURK</name>
<dbReference type="Proteomes" id="UP000054683">
    <property type="component" value="Unassembled WGS sequence"/>
</dbReference>
<organism evidence="1 2">
    <name type="scientific">Caballeronia udeis</name>
    <dbReference type="NCBI Taxonomy" id="1232866"/>
    <lineage>
        <taxon>Bacteria</taxon>
        <taxon>Pseudomonadati</taxon>
        <taxon>Pseudomonadota</taxon>
        <taxon>Betaproteobacteria</taxon>
        <taxon>Burkholderiales</taxon>
        <taxon>Burkholderiaceae</taxon>
        <taxon>Caballeronia</taxon>
    </lineage>
</organism>
<proteinExistence type="predicted"/>
<sequence>MIDIPKLEALLSCATDIWTVRIPQFRMTHGVGEEVERNVANMLMVVANCLDQSVQILKEGQYEDSVAHISGLVRRALAQIEDCHEEAAGWAVANAVVEAAKSTKH</sequence>
<dbReference type="AlphaFoldDB" id="A0A158IG79"/>
<dbReference type="EMBL" id="FCOK02000050">
    <property type="protein sequence ID" value="SAL55632.1"/>
    <property type="molecule type" value="Genomic_DNA"/>
</dbReference>